<protein>
    <recommendedName>
        <fullName evidence="8">Heparan-sulfate 6-O-sulfotransferase</fullName>
        <ecNumber evidence="8">2.8.2.-</ecNumber>
    </recommendedName>
</protein>
<keyword evidence="5" id="KW-1133">Transmembrane helix</keyword>
<dbReference type="InterPro" id="IPR005331">
    <property type="entry name" value="Sulfotransferase"/>
</dbReference>
<evidence type="ECO:0000256" key="4">
    <source>
        <dbReference type="ARBA" id="ARBA00022692"/>
    </source>
</evidence>
<dbReference type="Pfam" id="PF03567">
    <property type="entry name" value="Sulfotransfer_2"/>
    <property type="match status" value="1"/>
</dbReference>
<keyword evidence="4" id="KW-0812">Transmembrane</keyword>
<dbReference type="EMBL" id="KK114785">
    <property type="protein sequence ID" value="KFM63316.1"/>
    <property type="molecule type" value="Genomic_DNA"/>
</dbReference>
<keyword evidence="3 8" id="KW-0808">Transferase</keyword>
<proteinExistence type="inferred from homology"/>
<dbReference type="GO" id="GO:0016020">
    <property type="term" value="C:membrane"/>
    <property type="evidence" value="ECO:0007669"/>
    <property type="project" value="UniProtKB-SubCell"/>
</dbReference>
<evidence type="ECO:0000256" key="6">
    <source>
        <dbReference type="ARBA" id="ARBA00023136"/>
    </source>
</evidence>
<comment type="subcellular location">
    <subcellularLocation>
        <location evidence="1">Membrane</location>
        <topology evidence="1">Single-pass membrane protein</topology>
    </subcellularLocation>
    <subcellularLocation>
        <location evidence="8">Membrane</location>
        <topology evidence="8">Single-pass type II membrane protein</topology>
    </subcellularLocation>
</comment>
<dbReference type="Proteomes" id="UP000054359">
    <property type="component" value="Unassembled WGS sequence"/>
</dbReference>
<keyword evidence="7" id="KW-0325">Glycoprotein</keyword>
<gene>
    <name evidence="9" type="ORF">X975_03919</name>
</gene>
<comment type="catalytic activity">
    <reaction evidence="8">
        <text>alpha-D-glucosaminyl-[heparan sulfate](n) + 3'-phosphoadenylyl sulfate = 6-sulfo-alpha-D-glucosaminyl-[heparan sulfate](n) + adenosine 3',5'-bisphosphate + H(+)</text>
        <dbReference type="Rhea" id="RHEA:56604"/>
        <dbReference type="Rhea" id="RHEA-COMP:9830"/>
        <dbReference type="Rhea" id="RHEA-COMP:14621"/>
        <dbReference type="ChEBI" id="CHEBI:15378"/>
        <dbReference type="ChEBI" id="CHEBI:58339"/>
        <dbReference type="ChEBI" id="CHEBI:58343"/>
        <dbReference type="ChEBI" id="CHEBI:58388"/>
        <dbReference type="ChEBI" id="CHEBI:140604"/>
    </reaction>
</comment>
<organism evidence="9 10">
    <name type="scientific">Stegodyphus mimosarum</name>
    <name type="common">African social velvet spider</name>
    <dbReference type="NCBI Taxonomy" id="407821"/>
    <lineage>
        <taxon>Eukaryota</taxon>
        <taxon>Metazoa</taxon>
        <taxon>Ecdysozoa</taxon>
        <taxon>Arthropoda</taxon>
        <taxon>Chelicerata</taxon>
        <taxon>Arachnida</taxon>
        <taxon>Araneae</taxon>
        <taxon>Araneomorphae</taxon>
        <taxon>Entelegynae</taxon>
        <taxon>Eresoidea</taxon>
        <taxon>Eresidae</taxon>
        <taxon>Stegodyphus</taxon>
    </lineage>
</organism>
<dbReference type="InterPro" id="IPR010635">
    <property type="entry name" value="Heparan_SO4-6-sulfoTrfase"/>
</dbReference>
<dbReference type="PANTHER" id="PTHR12812:SF0">
    <property type="entry name" value="HEPARAN-SULFATE 6-O-SULFOTRANSFERASE"/>
    <property type="match status" value="1"/>
</dbReference>
<dbReference type="OMA" id="MPPHERD"/>
<dbReference type="STRING" id="407821.A0A087TDX7"/>
<dbReference type="Gene3D" id="3.40.50.300">
    <property type="entry name" value="P-loop containing nucleotide triphosphate hydrolases"/>
    <property type="match status" value="1"/>
</dbReference>
<reference evidence="9 10" key="1">
    <citation type="submission" date="2013-11" db="EMBL/GenBank/DDBJ databases">
        <title>Genome sequencing of Stegodyphus mimosarum.</title>
        <authorList>
            <person name="Bechsgaard J."/>
        </authorList>
    </citation>
    <scope>NUCLEOTIDE SEQUENCE [LARGE SCALE GENOMIC DNA]</scope>
</reference>
<name>A0A087TDX7_STEMI</name>
<dbReference type="AlphaFoldDB" id="A0A087TDX7"/>
<dbReference type="GO" id="GO:0017095">
    <property type="term" value="F:heparan sulfate 6-sulfotransferase activity"/>
    <property type="evidence" value="ECO:0007669"/>
    <property type="project" value="TreeGrafter"/>
</dbReference>
<dbReference type="InterPro" id="IPR027417">
    <property type="entry name" value="P-loop_NTPase"/>
</dbReference>
<dbReference type="EC" id="2.8.2.-" evidence="8"/>
<accession>A0A087TDX7</accession>
<dbReference type="PANTHER" id="PTHR12812">
    <property type="entry name" value="HEPARAN SULFATE 6-O-SULFOTRANSFERASE 3"/>
    <property type="match status" value="1"/>
</dbReference>
<feature type="non-terminal residue" evidence="9">
    <location>
        <position position="125"/>
    </location>
</feature>
<evidence type="ECO:0000256" key="5">
    <source>
        <dbReference type="ARBA" id="ARBA00022989"/>
    </source>
</evidence>
<keyword evidence="10" id="KW-1185">Reference proteome</keyword>
<sequence length="125" mass="14645">MPPHERDMLMLASAKENLRKMAFFGLCEYQKISQYLFESTFHLHFLQPFHQLNETHGSLARIAISEDDIKQIRKLNHLDVQLYEFAVTLLKHRFNVMKSRDPSFETNYQNLGKKKSHVDTGYGSG</sequence>
<evidence type="ECO:0000313" key="9">
    <source>
        <dbReference type="EMBL" id="KFM63316.1"/>
    </source>
</evidence>
<dbReference type="OrthoDB" id="406981at2759"/>
<evidence type="ECO:0000256" key="7">
    <source>
        <dbReference type="ARBA" id="ARBA00023180"/>
    </source>
</evidence>
<keyword evidence="8" id="KW-0735">Signal-anchor</keyword>
<evidence type="ECO:0000313" key="10">
    <source>
        <dbReference type="Proteomes" id="UP000054359"/>
    </source>
</evidence>
<evidence type="ECO:0000256" key="2">
    <source>
        <dbReference type="ARBA" id="ARBA00010109"/>
    </source>
</evidence>
<comment type="similarity">
    <text evidence="2 8">Belongs to the sulfotransferase 6 family.</text>
</comment>
<comment type="function">
    <text evidence="8">6-O-sulfation enzyme which catalyzes the transfer of sulfate from 3'-phosphoadenosine 5'-phosphosulfate (PAPS) to position 6 of the N-sulfoglucosamine residue (GlcNS) of heparan sulfate.</text>
</comment>
<evidence type="ECO:0000256" key="8">
    <source>
        <dbReference type="RuleBase" id="RU364122"/>
    </source>
</evidence>
<keyword evidence="6 8" id="KW-0472">Membrane</keyword>
<evidence type="ECO:0000256" key="1">
    <source>
        <dbReference type="ARBA" id="ARBA00004167"/>
    </source>
</evidence>
<evidence type="ECO:0000256" key="3">
    <source>
        <dbReference type="ARBA" id="ARBA00022679"/>
    </source>
</evidence>